<feature type="region of interest" description="Disordered" evidence="2">
    <location>
        <begin position="132"/>
        <end position="151"/>
    </location>
</feature>
<feature type="coiled-coil region" evidence="1">
    <location>
        <begin position="62"/>
        <end position="103"/>
    </location>
</feature>
<keyword evidence="1" id="KW-0175">Coiled coil</keyword>
<feature type="region of interest" description="Disordered" evidence="2">
    <location>
        <begin position="1"/>
        <end position="43"/>
    </location>
</feature>
<evidence type="ECO:0000313" key="4">
    <source>
        <dbReference type="Proteomes" id="UP000002630"/>
    </source>
</evidence>
<evidence type="ECO:0000256" key="2">
    <source>
        <dbReference type="SAM" id="MobiDB-lite"/>
    </source>
</evidence>
<sequence length="1609" mass="174289">MKTSMAWQDFRRSNQAATGVSSQDGDDSAGAEGDGFAGITSHEPEDMIVELMDKSFHAGEALAEREHDVRQLSKQVKAAKATNQQLETEVARLTTSNEKLADDEGRWHSIARELQSRMEAFRKVYGAISATGVQDKSNDGSGEDVDEQRQHSTALDQLRWLKSATREMEDALAAARDNNSAVELAKEQAQTREAEVRNRLQARVSELEEEIVVRDANSQSEQSALRDASAKQAQELRQALEEITHCRAACATAEATAQAGEDARCAAVEIATTIQAQLEGAQEDVKLAQEGTQTVTGHLAEARAAVETSQTEAKRRHEAQGVAETSAQQLSQRVVELETLLQDTRLQASQAEGDLADSSQKLTELSKVAHTYRGQVAEATTNLGELRSHADAQERRLRESLQRVTELTDDVQTLRAQLKEKDAAASRAEGDAERVLHGTSVAIRQAEGLRKEVERLKAGAMAMKREYAEQAAGLGNELLRVTARASREHAAHAQELRDELANTKQGAASVAEESAAQAEESRRHLAGVYASAARTAQENAVHVLALRQELERANVAVLTAQDNATNIEGLRRDLSMVNAELCGAQDEITRVNEARMAAEADARRSESARVGAEMAWEESRQQGAQLTEDVRALKAQLSEARASATHLEAEIEEQRGALEMSSLKVNQLEKRAIAVERARDEEAPETAASATVGAPGPLPVVAAPVFRVNGDTCANVLFGVTAPANNGNAPTGGKEQASAIANGVAPCSTGAEAEQLQAHAEAMELELRFTWESFQRQLSAMAREKVAIQKQVKEVTGQCTTLRKQVSHYKKVAKEREATEQHEVIELRARLEEAQRTLVEMSQELAAKTQETDSSRALANTLEHRMQEVESDMLGLRKALESASQELSAKEREAVSARALADTLKHRVHEVESEVLASQKTSEATEEELASALASASKLQSALSKVSELESVVRGLEGEKLHLNETTEALASRASAKLLELQEVIRSQKEEKAIASQTFDEAEGARATLMMTLRDIAELVGCERSGEAVVSSLRIADKITEVKQQLATAEDVLEATAQALLRTAVEGEVALGSGWSWITRGVTSLQRRMQVAESELSRRAVAQDDGGLRDRAQTEERSTSAVVECNGNTVMHEVALRQAKEEVETVKATLRKERLLMVAFRRWGHFYLALSNEALKKRTKEKNQARSRRAKPEITPSSMMEQTRNDTGRSRRRGGGREPLQLTSSEVRLMVEKEAVTVARELAGAPTASLLALVDARKDMDDVSMKAQATLGVLYSQPPLTQDADVAKDGSMMRKIERLPHEEGEALNALPSPGRQMRASANISVEAAGANLSEEALPEPPTAPIVPISQQESEAAQAADLAGVTRALNNAPPGRTTGPLVEDGVSKKERAEFLKRQREERKLNRKKGMQASSGSAGFRNRRTSAPATMTPAAVDAPPGPRTPPTLHREANFCQATPKTAIEDKGSSGSKRIPPPCMAFTAGVSPKDAAPTGEGQQGGGPSSRSDSTPTGEAVPPFRASPPRMFNPMAVPPPIAPPSATTSSHAPPPMHPSMAFNVNETVERALTEARRDAGLAERNATFWKCRLRDLAVWAASFVILTYASDHGFEGC</sequence>
<feature type="region of interest" description="Disordered" evidence="2">
    <location>
        <begin position="1177"/>
        <end position="1226"/>
    </location>
</feature>
<keyword evidence="4" id="KW-1185">Reference proteome</keyword>
<accession>D7FYN2</accession>
<evidence type="ECO:0000313" key="3">
    <source>
        <dbReference type="EMBL" id="CBJ32574.1"/>
    </source>
</evidence>
<name>D7FYN2_ECTSI</name>
<feature type="region of interest" description="Disordered" evidence="2">
    <location>
        <begin position="1397"/>
        <end position="1524"/>
    </location>
</feature>
<feature type="coiled-coil region" evidence="1">
    <location>
        <begin position="327"/>
        <end position="466"/>
    </location>
</feature>
<gene>
    <name evidence="3" type="ORF">Esi_0348_0012</name>
</gene>
<evidence type="ECO:0000256" key="1">
    <source>
        <dbReference type="SAM" id="Coils"/>
    </source>
</evidence>
<reference evidence="3 4" key="1">
    <citation type="journal article" date="2010" name="Nature">
        <title>The Ectocarpus genome and the independent evolution of multicellularity in brown algae.</title>
        <authorList>
            <person name="Cock J.M."/>
            <person name="Sterck L."/>
            <person name="Rouze P."/>
            <person name="Scornet D."/>
            <person name="Allen A.E."/>
            <person name="Amoutzias G."/>
            <person name="Anthouard V."/>
            <person name="Artiguenave F."/>
            <person name="Aury J.M."/>
            <person name="Badger J.H."/>
            <person name="Beszteri B."/>
            <person name="Billiau K."/>
            <person name="Bonnet E."/>
            <person name="Bothwell J.H."/>
            <person name="Bowler C."/>
            <person name="Boyen C."/>
            <person name="Brownlee C."/>
            <person name="Carrano C.J."/>
            <person name="Charrier B."/>
            <person name="Cho G.Y."/>
            <person name="Coelho S.M."/>
            <person name="Collen J."/>
            <person name="Corre E."/>
            <person name="Da Silva C."/>
            <person name="Delage L."/>
            <person name="Delaroque N."/>
            <person name="Dittami S.M."/>
            <person name="Doulbeau S."/>
            <person name="Elias M."/>
            <person name="Farnham G."/>
            <person name="Gachon C.M."/>
            <person name="Gschloessl B."/>
            <person name="Heesch S."/>
            <person name="Jabbari K."/>
            <person name="Jubin C."/>
            <person name="Kawai H."/>
            <person name="Kimura K."/>
            <person name="Kloareg B."/>
            <person name="Kupper F.C."/>
            <person name="Lang D."/>
            <person name="Le Bail A."/>
            <person name="Leblanc C."/>
            <person name="Lerouge P."/>
            <person name="Lohr M."/>
            <person name="Lopez P.J."/>
            <person name="Martens C."/>
            <person name="Maumus F."/>
            <person name="Michel G."/>
            <person name="Miranda-Saavedra D."/>
            <person name="Morales J."/>
            <person name="Moreau H."/>
            <person name="Motomura T."/>
            <person name="Nagasato C."/>
            <person name="Napoli C.A."/>
            <person name="Nelson D.R."/>
            <person name="Nyvall-Collen P."/>
            <person name="Peters A.F."/>
            <person name="Pommier C."/>
            <person name="Potin P."/>
            <person name="Poulain J."/>
            <person name="Quesneville H."/>
            <person name="Read B."/>
            <person name="Rensing S.A."/>
            <person name="Ritter A."/>
            <person name="Rousvoal S."/>
            <person name="Samanta M."/>
            <person name="Samson G."/>
            <person name="Schroeder D.C."/>
            <person name="Segurens B."/>
            <person name="Strittmatter M."/>
            <person name="Tonon T."/>
            <person name="Tregear J.W."/>
            <person name="Valentin K."/>
            <person name="von Dassow P."/>
            <person name="Yamagishi T."/>
            <person name="Van de Peer Y."/>
            <person name="Wincker P."/>
        </authorList>
    </citation>
    <scope>NUCLEOTIDE SEQUENCE [LARGE SCALE GENOMIC DNA]</scope>
    <source>
        <strain evidence="4">Ec32 / CCAP1310/4</strain>
    </source>
</reference>
<proteinExistence type="predicted"/>
<feature type="coiled-coil region" evidence="1">
    <location>
        <begin position="939"/>
        <end position="991"/>
    </location>
</feature>
<dbReference type="InParanoid" id="D7FYN2"/>
<dbReference type="Gene3D" id="1.10.287.1490">
    <property type="match status" value="1"/>
</dbReference>
<feature type="coiled-coil region" evidence="1">
    <location>
        <begin position="623"/>
        <end position="671"/>
    </location>
</feature>
<dbReference type="EMBL" id="FN649760">
    <property type="protein sequence ID" value="CBJ32574.1"/>
    <property type="molecule type" value="Genomic_DNA"/>
</dbReference>
<feature type="coiled-coil region" evidence="1">
    <location>
        <begin position="817"/>
        <end position="900"/>
    </location>
</feature>
<protein>
    <submittedName>
        <fullName evidence="3">Uncharacterized protein</fullName>
    </submittedName>
</protein>
<dbReference type="Proteomes" id="UP000002630">
    <property type="component" value="Unassembled WGS sequence"/>
</dbReference>
<feature type="coiled-coil region" evidence="1">
    <location>
        <begin position="172"/>
        <end position="217"/>
    </location>
</feature>
<organism evidence="3 4">
    <name type="scientific">Ectocarpus siliculosus</name>
    <name type="common">Brown alga</name>
    <name type="synonym">Conferva siliculosa</name>
    <dbReference type="NCBI Taxonomy" id="2880"/>
    <lineage>
        <taxon>Eukaryota</taxon>
        <taxon>Sar</taxon>
        <taxon>Stramenopiles</taxon>
        <taxon>Ochrophyta</taxon>
        <taxon>PX clade</taxon>
        <taxon>Phaeophyceae</taxon>
        <taxon>Ectocarpales</taxon>
        <taxon>Ectocarpaceae</taxon>
        <taxon>Ectocarpus</taxon>
    </lineage>
</organism>
<feature type="compositionally biased region" description="Basic residues" evidence="2">
    <location>
        <begin position="1177"/>
        <end position="1189"/>
    </location>
</feature>